<feature type="compositionally biased region" description="Low complexity" evidence="1">
    <location>
        <begin position="453"/>
        <end position="464"/>
    </location>
</feature>
<accession>A0AAN8FHY3</accession>
<dbReference type="GO" id="GO:0006508">
    <property type="term" value="P:proteolysis"/>
    <property type="evidence" value="ECO:0007669"/>
    <property type="project" value="InterPro"/>
</dbReference>
<evidence type="ECO:0000313" key="4">
    <source>
        <dbReference type="Proteomes" id="UP001331761"/>
    </source>
</evidence>
<name>A0AAN8FHY3_TRICO</name>
<comment type="caution">
    <text evidence="3">The sequence shown here is derived from an EMBL/GenBank/DDBJ whole genome shotgun (WGS) entry which is preliminary data.</text>
</comment>
<dbReference type="GO" id="GO:0004190">
    <property type="term" value="F:aspartic-type endopeptidase activity"/>
    <property type="evidence" value="ECO:0007669"/>
    <property type="project" value="InterPro"/>
</dbReference>
<feature type="compositionally biased region" description="Low complexity" evidence="1">
    <location>
        <begin position="327"/>
        <end position="346"/>
    </location>
</feature>
<gene>
    <name evidence="3" type="ORF">GCK32_018737</name>
</gene>
<feature type="compositionally biased region" description="Basic and acidic residues" evidence="1">
    <location>
        <begin position="513"/>
        <end position="522"/>
    </location>
</feature>
<keyword evidence="4" id="KW-1185">Reference proteome</keyword>
<protein>
    <submittedName>
        <fullName evidence="3">Zinc knuckle</fullName>
    </submittedName>
</protein>
<evidence type="ECO:0000313" key="3">
    <source>
        <dbReference type="EMBL" id="KAK5979147.1"/>
    </source>
</evidence>
<dbReference type="InterPro" id="IPR021109">
    <property type="entry name" value="Peptidase_aspartic_dom_sf"/>
</dbReference>
<dbReference type="Gene3D" id="2.40.70.10">
    <property type="entry name" value="Acid Proteases"/>
    <property type="match status" value="1"/>
</dbReference>
<feature type="compositionally biased region" description="Polar residues" evidence="1">
    <location>
        <begin position="523"/>
        <end position="544"/>
    </location>
</feature>
<dbReference type="EMBL" id="WIXE01008627">
    <property type="protein sequence ID" value="KAK5979147.1"/>
    <property type="molecule type" value="Genomic_DNA"/>
</dbReference>
<dbReference type="Pfam" id="PF03564">
    <property type="entry name" value="DUF1759"/>
    <property type="match status" value="1"/>
</dbReference>
<dbReference type="InterPro" id="IPR008737">
    <property type="entry name" value="DUF1758"/>
</dbReference>
<dbReference type="Pfam" id="PF05585">
    <property type="entry name" value="DUF1758"/>
    <property type="match status" value="1"/>
</dbReference>
<evidence type="ECO:0000256" key="1">
    <source>
        <dbReference type="SAM" id="MobiDB-lite"/>
    </source>
</evidence>
<reference evidence="3 4" key="1">
    <citation type="submission" date="2019-10" db="EMBL/GenBank/DDBJ databases">
        <title>Assembly and Annotation for the nematode Trichostrongylus colubriformis.</title>
        <authorList>
            <person name="Martin J."/>
        </authorList>
    </citation>
    <scope>NUCLEOTIDE SEQUENCE [LARGE SCALE GENOMIC DNA]</scope>
    <source>
        <strain evidence="3">G859</strain>
        <tissue evidence="3">Whole worm</tissue>
    </source>
</reference>
<dbReference type="PANTHER" id="PTHR47331">
    <property type="entry name" value="PHD-TYPE DOMAIN-CONTAINING PROTEIN"/>
    <property type="match status" value="1"/>
</dbReference>
<dbReference type="SUPFAM" id="SSF50630">
    <property type="entry name" value="Acid proteases"/>
    <property type="match status" value="1"/>
</dbReference>
<proteinExistence type="predicted"/>
<dbReference type="Proteomes" id="UP001331761">
    <property type="component" value="Unassembled WGS sequence"/>
</dbReference>
<dbReference type="PROSITE" id="PS00141">
    <property type="entry name" value="ASP_PROTEASE"/>
    <property type="match status" value="1"/>
</dbReference>
<dbReference type="InterPro" id="IPR001969">
    <property type="entry name" value="Aspartic_peptidase_AS"/>
</dbReference>
<dbReference type="InterPro" id="IPR005312">
    <property type="entry name" value="DUF1759"/>
</dbReference>
<feature type="compositionally biased region" description="Polar residues" evidence="1">
    <location>
        <begin position="362"/>
        <end position="373"/>
    </location>
</feature>
<feature type="domain" description="DUF1758" evidence="2">
    <location>
        <begin position="607"/>
        <end position="741"/>
    </location>
</feature>
<dbReference type="PANTHER" id="PTHR47331:SF1">
    <property type="entry name" value="GAG-LIKE PROTEIN"/>
    <property type="match status" value="1"/>
</dbReference>
<organism evidence="3 4">
    <name type="scientific">Trichostrongylus colubriformis</name>
    <name type="common">Black scour worm</name>
    <dbReference type="NCBI Taxonomy" id="6319"/>
    <lineage>
        <taxon>Eukaryota</taxon>
        <taxon>Metazoa</taxon>
        <taxon>Ecdysozoa</taxon>
        <taxon>Nematoda</taxon>
        <taxon>Chromadorea</taxon>
        <taxon>Rhabditida</taxon>
        <taxon>Rhabditina</taxon>
        <taxon>Rhabditomorpha</taxon>
        <taxon>Strongyloidea</taxon>
        <taxon>Trichostrongylidae</taxon>
        <taxon>Trichostrongylus</taxon>
    </lineage>
</organism>
<evidence type="ECO:0000259" key="2">
    <source>
        <dbReference type="Pfam" id="PF05585"/>
    </source>
</evidence>
<sequence>MSAVGYIKGQMTKAAKALKERISTIEKFLTEGPDIDTKSGEDPTQAQTRQLLDFTVSLNYLMANLNSSWQRGEAHAQTIESDSDRYTLLQEFTDYWEANGSEQLLMRGQVLLSTIELIKKKMEDNQAGQEVAERRSRVVASSDGIVQLPKLEIPEFEGDMVTFPEFWEIYKAAIHDNPTLPASVKFLHLKSKLKGRAKALLASIELGAENYPKAIELLYNTYNRPDVLRNRLIEQLEALPPAHDAPIDQRTTLCKIKAIWVQLKSLNEQPGSTTTMRIIRSKFPRRTREKVGELRQRNDNWTADNLIQAFDTVVDQLEVMEDTDPTSFSTSRLCLVSSSRSSTRQSKGQKVRKPSKERGTSHQRSVTGSVSPRTRSRFDQDQSCSFCLRKGHHPSNCEEITSPYSRRKMVVKSKLCWKCLKSGHQKSYCDSPPCYKCGKDHHHSLCYMENRSRSSSRSTSPMSRRYTRRDSLDSQSSELISRSRYGTKYHSPSPNRRGQSPLRKANRRGSPHPKVEFSKTSDVHTYSNPLVTPVTSDFDYNSTDSEPEESDNQREEKSDVNTVQTGEAQVNAISRYKEEASFSNPPRLMTLQALTFNYITRNKQLLVVLLDSGSQHSYIKEDTARHLGLTCKSPRDITAVTFGGHSHTEKSYRVKIILQNSSNNNPTVLHLWTRKFITTVSTDTNEEDEAMTVRYGSRGLKEVDILIGMDYYWNIIDFNSNQQLPSGLVKSNTKFGPVLSGYSSTPLSRSNTVNDSDISSREEQIKTETDNIIHRLLGLESLGTKDEVDETDASIIQQYYNTVKIIDGLIHVQFPWKANHPPLADNKALAARRLQSQYNKLHHNTKLWDEYCKVFKQQLKTGIIEEVQDSTNKGERTYYIPHQAVFKEDSNTTKLRIVFDASSHMRNAP</sequence>
<dbReference type="AlphaFoldDB" id="A0AAN8FHY3"/>
<feature type="region of interest" description="Disordered" evidence="1">
    <location>
        <begin position="327"/>
        <end position="377"/>
    </location>
</feature>
<feature type="region of interest" description="Disordered" evidence="1">
    <location>
        <begin position="449"/>
        <end position="564"/>
    </location>
</feature>